<evidence type="ECO:0000256" key="1">
    <source>
        <dbReference type="ARBA" id="ARBA00005695"/>
    </source>
</evidence>
<dbReference type="Proteomes" id="UP000178493">
    <property type="component" value="Unassembled WGS sequence"/>
</dbReference>
<dbReference type="SUPFAM" id="SSF53850">
    <property type="entry name" value="Periplasmic binding protein-like II"/>
    <property type="match status" value="1"/>
</dbReference>
<dbReference type="GO" id="GO:0015833">
    <property type="term" value="P:peptide transport"/>
    <property type="evidence" value="ECO:0007669"/>
    <property type="project" value="TreeGrafter"/>
</dbReference>
<dbReference type="InterPro" id="IPR000914">
    <property type="entry name" value="SBP_5_dom"/>
</dbReference>
<evidence type="ECO:0000256" key="2">
    <source>
        <dbReference type="ARBA" id="ARBA00022448"/>
    </source>
</evidence>
<dbReference type="PIRSF" id="PIRSF002741">
    <property type="entry name" value="MppA"/>
    <property type="match status" value="1"/>
</dbReference>
<dbReference type="AlphaFoldDB" id="A0A1G1W8A0"/>
<evidence type="ECO:0000256" key="4">
    <source>
        <dbReference type="SAM" id="Phobius"/>
    </source>
</evidence>
<organism evidence="6 7">
    <name type="scientific">Candidatus Woykebacteria bacterium GWB1_45_5</name>
    <dbReference type="NCBI Taxonomy" id="1802592"/>
    <lineage>
        <taxon>Bacteria</taxon>
        <taxon>Candidatus Woykeibacteriota</taxon>
    </lineage>
</organism>
<gene>
    <name evidence="6" type="ORF">A2126_00535</name>
</gene>
<comment type="similarity">
    <text evidence="1">Belongs to the bacterial solute-binding protein 5 family.</text>
</comment>
<dbReference type="InterPro" id="IPR030678">
    <property type="entry name" value="Peptide/Ni-bd"/>
</dbReference>
<dbReference type="Gene3D" id="3.10.105.10">
    <property type="entry name" value="Dipeptide-binding Protein, Domain 3"/>
    <property type="match status" value="1"/>
</dbReference>
<dbReference type="Gene3D" id="3.40.190.10">
    <property type="entry name" value="Periplasmic binding protein-like II"/>
    <property type="match status" value="1"/>
</dbReference>
<comment type="caution">
    <text evidence="6">The sequence shown here is derived from an EMBL/GenBank/DDBJ whole genome shotgun (WGS) entry which is preliminary data.</text>
</comment>
<evidence type="ECO:0000313" key="6">
    <source>
        <dbReference type="EMBL" id="OGY23851.1"/>
    </source>
</evidence>
<evidence type="ECO:0000313" key="7">
    <source>
        <dbReference type="Proteomes" id="UP000178493"/>
    </source>
</evidence>
<accession>A0A1G1W8A0</accession>
<dbReference type="GO" id="GO:0043190">
    <property type="term" value="C:ATP-binding cassette (ABC) transporter complex"/>
    <property type="evidence" value="ECO:0007669"/>
    <property type="project" value="InterPro"/>
</dbReference>
<keyword evidence="4" id="KW-0812">Transmembrane</keyword>
<keyword evidence="3" id="KW-0732">Signal</keyword>
<keyword evidence="4" id="KW-0472">Membrane</keyword>
<dbReference type="PANTHER" id="PTHR30290">
    <property type="entry name" value="PERIPLASMIC BINDING COMPONENT OF ABC TRANSPORTER"/>
    <property type="match status" value="1"/>
</dbReference>
<dbReference type="Gene3D" id="3.90.76.10">
    <property type="entry name" value="Dipeptide-binding Protein, Domain 1"/>
    <property type="match status" value="1"/>
</dbReference>
<feature type="domain" description="Solute-binding protein family 5" evidence="5">
    <location>
        <begin position="100"/>
        <end position="441"/>
    </location>
</feature>
<evidence type="ECO:0000259" key="5">
    <source>
        <dbReference type="Pfam" id="PF00496"/>
    </source>
</evidence>
<keyword evidence="2" id="KW-0813">Transport</keyword>
<reference evidence="6 7" key="1">
    <citation type="journal article" date="2016" name="Nat. Commun.">
        <title>Thousands of microbial genomes shed light on interconnected biogeochemical processes in an aquifer system.</title>
        <authorList>
            <person name="Anantharaman K."/>
            <person name="Brown C.T."/>
            <person name="Hug L.A."/>
            <person name="Sharon I."/>
            <person name="Castelle C.J."/>
            <person name="Probst A.J."/>
            <person name="Thomas B.C."/>
            <person name="Singh A."/>
            <person name="Wilkins M.J."/>
            <person name="Karaoz U."/>
            <person name="Brodie E.L."/>
            <person name="Williams K.H."/>
            <person name="Hubbard S.S."/>
            <person name="Banfield J.F."/>
        </authorList>
    </citation>
    <scope>NUCLEOTIDE SEQUENCE [LARGE SCALE GENOMIC DNA]</scope>
</reference>
<dbReference type="GO" id="GO:0042597">
    <property type="term" value="C:periplasmic space"/>
    <property type="evidence" value="ECO:0007669"/>
    <property type="project" value="UniProtKB-ARBA"/>
</dbReference>
<protein>
    <recommendedName>
        <fullName evidence="5">Solute-binding protein family 5 domain-containing protein</fullName>
    </recommendedName>
</protein>
<dbReference type="Pfam" id="PF00496">
    <property type="entry name" value="SBP_bac_5"/>
    <property type="match status" value="1"/>
</dbReference>
<feature type="transmembrane region" description="Helical" evidence="4">
    <location>
        <begin position="23"/>
        <end position="41"/>
    </location>
</feature>
<sequence>MLKKIRFYVAFLRVSLRRNQKKIAGAIVLLILLTFFLKILIPSITPKIAAAYMESRKPIFIEGVVGTPTYPNPLFDSTETAKDISSLIFRGLTKVDSKGEVQPDLAESFQRISETEYLFYLRRNIFWHDGRKFSSDDVVYTIGLTQEPSYQGPLATNFKDVQVEKINDYQVKFKLQEPFSPFPYVTTVGIMPKHISLKKYKPVGTGPFSVKKIDKDKVVLTNSNLNLIFKFFRNINEAKLSLKLGQIHALGGLSPQEVERLEQFGTTKTYRHTFLFRAATVFFNTKASFLQEKNVRQALSYAIDKEALRKSIGGVTSVSAKNQLPLVTSVDNAKERYPYSLEEAKKKLETASFKLENGIWQKEDEKLYLTITNVGDPELNSISNFLKEAWINLGVAVETKNVSSETMRKEIVPNRNFEVLVNFQEISPDSDQYVLWHTTQAQKSNITGISKSGLDKILEDARKSSDQKERNEKYRLFTTLLSDEAPAIFLYYPQYTWLVSKKVTGIDFSDFALPCNRFNSFKGWNIERKIF</sequence>
<keyword evidence="4" id="KW-1133">Transmembrane helix</keyword>
<evidence type="ECO:0000256" key="3">
    <source>
        <dbReference type="ARBA" id="ARBA00022729"/>
    </source>
</evidence>
<dbReference type="GO" id="GO:1904680">
    <property type="term" value="F:peptide transmembrane transporter activity"/>
    <property type="evidence" value="ECO:0007669"/>
    <property type="project" value="TreeGrafter"/>
</dbReference>
<proteinExistence type="inferred from homology"/>
<dbReference type="PANTHER" id="PTHR30290:SF9">
    <property type="entry name" value="OLIGOPEPTIDE-BINDING PROTEIN APPA"/>
    <property type="match status" value="1"/>
</dbReference>
<name>A0A1G1W8A0_9BACT</name>
<dbReference type="EMBL" id="MHCO01000027">
    <property type="protein sequence ID" value="OGY23851.1"/>
    <property type="molecule type" value="Genomic_DNA"/>
</dbReference>
<dbReference type="InterPro" id="IPR039424">
    <property type="entry name" value="SBP_5"/>
</dbReference>